<keyword evidence="6" id="KW-1185">Reference proteome</keyword>
<dbReference type="InterPro" id="IPR018060">
    <property type="entry name" value="HTH_AraC"/>
</dbReference>
<dbReference type="InterPro" id="IPR009057">
    <property type="entry name" value="Homeodomain-like_sf"/>
</dbReference>
<dbReference type="PANTHER" id="PTHR11019">
    <property type="entry name" value="HTH-TYPE TRANSCRIPTIONAL REGULATOR NIMR"/>
    <property type="match status" value="1"/>
</dbReference>
<evidence type="ECO:0000259" key="4">
    <source>
        <dbReference type="PROSITE" id="PS01124"/>
    </source>
</evidence>
<evidence type="ECO:0000313" key="5">
    <source>
        <dbReference type="EMBL" id="TDQ48038.1"/>
    </source>
</evidence>
<protein>
    <submittedName>
        <fullName evidence="5">AraC family transcriptional regulator</fullName>
    </submittedName>
</protein>
<accession>A0A4R6ULV1</accession>
<dbReference type="PANTHER" id="PTHR11019:SF159">
    <property type="entry name" value="TRANSCRIPTIONAL REGULATOR-RELATED"/>
    <property type="match status" value="1"/>
</dbReference>
<dbReference type="GO" id="GO:0043565">
    <property type="term" value="F:sequence-specific DNA binding"/>
    <property type="evidence" value="ECO:0007669"/>
    <property type="project" value="InterPro"/>
</dbReference>
<gene>
    <name evidence="5" type="ORF">EV696_10818</name>
</gene>
<keyword evidence="2" id="KW-0238">DNA-binding</keyword>
<dbReference type="InterPro" id="IPR037923">
    <property type="entry name" value="HTH-like"/>
</dbReference>
<keyword evidence="3" id="KW-0804">Transcription</keyword>
<evidence type="ECO:0000256" key="2">
    <source>
        <dbReference type="ARBA" id="ARBA00023125"/>
    </source>
</evidence>
<feature type="domain" description="HTH araC/xylS-type" evidence="4">
    <location>
        <begin position="174"/>
        <end position="271"/>
    </location>
</feature>
<dbReference type="Proteomes" id="UP000295375">
    <property type="component" value="Unassembled WGS sequence"/>
</dbReference>
<dbReference type="PROSITE" id="PS01124">
    <property type="entry name" value="HTH_ARAC_FAMILY_2"/>
    <property type="match status" value="1"/>
</dbReference>
<keyword evidence="1" id="KW-0805">Transcription regulation</keyword>
<dbReference type="EMBL" id="SNYM01000008">
    <property type="protein sequence ID" value="TDQ48038.1"/>
    <property type="molecule type" value="Genomic_DNA"/>
</dbReference>
<proteinExistence type="predicted"/>
<dbReference type="GO" id="GO:0003700">
    <property type="term" value="F:DNA-binding transcription factor activity"/>
    <property type="evidence" value="ECO:0007669"/>
    <property type="project" value="InterPro"/>
</dbReference>
<dbReference type="Pfam" id="PF12833">
    <property type="entry name" value="HTH_18"/>
    <property type="match status" value="1"/>
</dbReference>
<dbReference type="SUPFAM" id="SSF46689">
    <property type="entry name" value="Homeodomain-like"/>
    <property type="match status" value="2"/>
</dbReference>
<dbReference type="AlphaFoldDB" id="A0A4R6ULV1"/>
<comment type="caution">
    <text evidence="5">The sequence shown here is derived from an EMBL/GenBank/DDBJ whole genome shotgun (WGS) entry which is preliminary data.</text>
</comment>
<dbReference type="InterPro" id="IPR032783">
    <property type="entry name" value="AraC_lig"/>
</dbReference>
<dbReference type="SMART" id="SM00342">
    <property type="entry name" value="HTH_ARAC"/>
    <property type="match status" value="1"/>
</dbReference>
<organism evidence="5 6">
    <name type="scientific">Permianibacter aggregans</name>
    <dbReference type="NCBI Taxonomy" id="1510150"/>
    <lineage>
        <taxon>Bacteria</taxon>
        <taxon>Pseudomonadati</taxon>
        <taxon>Pseudomonadota</taxon>
        <taxon>Gammaproteobacteria</taxon>
        <taxon>Pseudomonadales</taxon>
        <taxon>Pseudomonadaceae</taxon>
        <taxon>Permianibacter</taxon>
    </lineage>
</organism>
<evidence type="ECO:0000256" key="1">
    <source>
        <dbReference type="ARBA" id="ARBA00023015"/>
    </source>
</evidence>
<evidence type="ECO:0000313" key="6">
    <source>
        <dbReference type="Proteomes" id="UP000295375"/>
    </source>
</evidence>
<dbReference type="OrthoDB" id="9783876at2"/>
<dbReference type="Pfam" id="PF12852">
    <property type="entry name" value="Cupin_6"/>
    <property type="match status" value="1"/>
</dbReference>
<reference evidence="5 6" key="1">
    <citation type="submission" date="2019-03" db="EMBL/GenBank/DDBJ databases">
        <title>Genomic Encyclopedia of Type Strains, Phase IV (KMG-IV): sequencing the most valuable type-strain genomes for metagenomic binning, comparative biology and taxonomic classification.</title>
        <authorList>
            <person name="Goeker M."/>
        </authorList>
    </citation>
    <scope>NUCLEOTIDE SEQUENCE [LARGE SCALE GENOMIC DNA]</scope>
    <source>
        <strain evidence="5 6">DSM 103792</strain>
    </source>
</reference>
<sequence>MDRLSALLSHFSVSAGLFHSGGYCGVQVIGDVGNDGHLHFLKQGRLELWLPGQGRQVFDQPSLLFFPRPLSHRFQATEADGTELVCASLQFDGGVNNPISRALPDFLQLPLADMPGIQPSLQLLFDEAFQRYCGRLAVLNRLFEVLVIQILRHLMANQSMSTGLLSGLADPQLAPVLTSMHEQPAEAWTLERLARLAGMSRASFARHFHERVGMTVGDYLLSWRVALAQQKLRQGRPMKLVSGEVGYDSPSALARAFRRQTGHSPSDWLKSHLDLTKAVPA</sequence>
<evidence type="ECO:0000256" key="3">
    <source>
        <dbReference type="ARBA" id="ARBA00023163"/>
    </source>
</evidence>
<dbReference type="RefSeq" id="WP_133590449.1">
    <property type="nucleotide sequence ID" value="NZ_CP037953.1"/>
</dbReference>
<name>A0A4R6ULV1_9GAMM</name>
<dbReference type="SUPFAM" id="SSF51215">
    <property type="entry name" value="Regulatory protein AraC"/>
    <property type="match status" value="1"/>
</dbReference>
<dbReference type="Gene3D" id="1.10.10.60">
    <property type="entry name" value="Homeodomain-like"/>
    <property type="match status" value="2"/>
</dbReference>